<proteinExistence type="inferred from homology"/>
<dbReference type="Pfam" id="PF08646">
    <property type="entry name" value="Rep_fac-A_C"/>
    <property type="match status" value="1"/>
</dbReference>
<evidence type="ECO:0000256" key="4">
    <source>
        <dbReference type="ARBA" id="ARBA00022833"/>
    </source>
</evidence>
<evidence type="ECO:0000256" key="6">
    <source>
        <dbReference type="SAM" id="MobiDB-lite"/>
    </source>
</evidence>
<feature type="region of interest" description="Disordered" evidence="6">
    <location>
        <begin position="515"/>
        <end position="541"/>
    </location>
</feature>
<keyword evidence="9" id="KW-1185">Reference proteome</keyword>
<keyword evidence="4" id="KW-0862">Zinc</keyword>
<evidence type="ECO:0000256" key="3">
    <source>
        <dbReference type="ARBA" id="ARBA00022771"/>
    </source>
</evidence>
<gene>
    <name evidence="8" type="ORF">SSX86_001939</name>
</gene>
<evidence type="ECO:0000259" key="7">
    <source>
        <dbReference type="Pfam" id="PF08646"/>
    </source>
</evidence>
<comment type="caution">
    <text evidence="8">The sequence shown here is derived from an EMBL/GenBank/DDBJ whole genome shotgun (WGS) entry which is preliminary data.</text>
</comment>
<dbReference type="GO" id="GO:0008270">
    <property type="term" value="F:zinc ion binding"/>
    <property type="evidence" value="ECO:0007669"/>
    <property type="project" value="UniProtKB-KW"/>
</dbReference>
<feature type="domain" description="Replication factor A C-terminal" evidence="7">
    <location>
        <begin position="296"/>
        <end position="428"/>
    </location>
</feature>
<keyword evidence="3" id="KW-0863">Zinc-finger</keyword>
<keyword evidence="2" id="KW-0479">Metal-binding</keyword>
<dbReference type="EMBL" id="JBCNJP010000003">
    <property type="protein sequence ID" value="KAK9080263.1"/>
    <property type="molecule type" value="Genomic_DNA"/>
</dbReference>
<evidence type="ECO:0000313" key="8">
    <source>
        <dbReference type="EMBL" id="KAK9080263.1"/>
    </source>
</evidence>
<accession>A0AAP0H9R0</accession>
<dbReference type="InterPro" id="IPR047192">
    <property type="entry name" value="Euk_RPA1_DBD_C"/>
</dbReference>
<comment type="similarity">
    <text evidence="1">Belongs to the replication factor A protein 1 family.</text>
</comment>
<evidence type="ECO:0000256" key="1">
    <source>
        <dbReference type="ARBA" id="ARBA00005690"/>
    </source>
</evidence>
<evidence type="ECO:0000256" key="5">
    <source>
        <dbReference type="ARBA" id="ARBA00023125"/>
    </source>
</evidence>
<dbReference type="PANTHER" id="PTHR47165:SF3">
    <property type="entry name" value="RETROTRANSPOSON-LIKE PROTEIN"/>
    <property type="match status" value="1"/>
</dbReference>
<reference evidence="8 9" key="1">
    <citation type="submission" date="2024-04" db="EMBL/GenBank/DDBJ databases">
        <title>The reference genome of an endangered Asteraceae, Deinandra increscens subsp. villosa, native to the Central Coast of California.</title>
        <authorList>
            <person name="Guilliams M."/>
            <person name="Hasenstab-Lehman K."/>
            <person name="Meyer R."/>
            <person name="Mcevoy S."/>
        </authorList>
    </citation>
    <scope>NUCLEOTIDE SEQUENCE [LARGE SCALE GENOMIC DNA]</scope>
    <source>
        <tissue evidence="8">Leaf</tissue>
    </source>
</reference>
<dbReference type="AlphaFoldDB" id="A0AAP0H9R0"/>
<dbReference type="CDD" id="cd04476">
    <property type="entry name" value="RPA1_DBD_C"/>
    <property type="match status" value="1"/>
</dbReference>
<dbReference type="SUPFAM" id="SSF50249">
    <property type="entry name" value="Nucleic acid-binding proteins"/>
    <property type="match status" value="1"/>
</dbReference>
<sequence>MAELEVYNSITELDISNTNHKLKVRILKTWRRPIFKNPKQTYSLEFVCADEQVFDFIFKGLPLGDNTLPANEIFTILEQLVAKLPTNSIVLNSPVASIEKSESTYVVKLKNGDGGRRIVVGRRMVTGHRRFSLGRQGYRAQGTCLASFFYRFERFLEDQNVLTIKKPLLGSNGGSWTIINSPLKICFNRESQLALPAQWAGSRHSFSFTNVRMILDCQASRTSSIAGTARHSVSNAFNNSNLFINDSDIEEITTFLHSGSLSVLISKEEDFLNVTDFIYSAQIEDITEPKTVVLLATIKQVNNQWFYMACNHCLRKVESQLEPLEVTEGASGSPREVVTYYCKNQDCLDQKKVILAYPRYMVLLKVQDSTGTVDLTLFDSEAKKIINKPALQEDALAINVPDEIAAFIDKQYVFKIDVTDNHINKRSKSYTIKALTDDEMIITALHEKYFKQEVATNDSDFVSSENISGKEVISICDDNVTPSSAVGNIAKVIADESGSKQLKRNLDDSFENQELLTMSSAKKQSSLSNSEPTSNGEVDGIVDGKLLITKKEK</sequence>
<feature type="compositionally biased region" description="Low complexity" evidence="6">
    <location>
        <begin position="519"/>
        <end position="530"/>
    </location>
</feature>
<dbReference type="PANTHER" id="PTHR47165">
    <property type="entry name" value="OS03G0429900 PROTEIN"/>
    <property type="match status" value="1"/>
</dbReference>
<dbReference type="GO" id="GO:0003677">
    <property type="term" value="F:DNA binding"/>
    <property type="evidence" value="ECO:0007669"/>
    <property type="project" value="UniProtKB-KW"/>
</dbReference>
<evidence type="ECO:0000256" key="2">
    <source>
        <dbReference type="ARBA" id="ARBA00022723"/>
    </source>
</evidence>
<dbReference type="Gene3D" id="2.40.50.140">
    <property type="entry name" value="Nucleic acid-binding proteins"/>
    <property type="match status" value="1"/>
</dbReference>
<name>A0AAP0H9R0_9ASTR</name>
<dbReference type="InterPro" id="IPR012340">
    <property type="entry name" value="NA-bd_OB-fold"/>
</dbReference>
<dbReference type="Proteomes" id="UP001408789">
    <property type="component" value="Unassembled WGS sequence"/>
</dbReference>
<protein>
    <recommendedName>
        <fullName evidence="7">Replication factor A C-terminal domain-containing protein</fullName>
    </recommendedName>
</protein>
<evidence type="ECO:0000313" key="9">
    <source>
        <dbReference type="Proteomes" id="UP001408789"/>
    </source>
</evidence>
<keyword evidence="5" id="KW-0238">DNA-binding</keyword>
<organism evidence="8 9">
    <name type="scientific">Deinandra increscens subsp. villosa</name>
    <dbReference type="NCBI Taxonomy" id="3103831"/>
    <lineage>
        <taxon>Eukaryota</taxon>
        <taxon>Viridiplantae</taxon>
        <taxon>Streptophyta</taxon>
        <taxon>Embryophyta</taxon>
        <taxon>Tracheophyta</taxon>
        <taxon>Spermatophyta</taxon>
        <taxon>Magnoliopsida</taxon>
        <taxon>eudicotyledons</taxon>
        <taxon>Gunneridae</taxon>
        <taxon>Pentapetalae</taxon>
        <taxon>asterids</taxon>
        <taxon>campanulids</taxon>
        <taxon>Asterales</taxon>
        <taxon>Asteraceae</taxon>
        <taxon>Asteroideae</taxon>
        <taxon>Heliantheae alliance</taxon>
        <taxon>Madieae</taxon>
        <taxon>Madiinae</taxon>
        <taxon>Deinandra</taxon>
    </lineage>
</organism>
<dbReference type="InterPro" id="IPR013955">
    <property type="entry name" value="Rep_factor-A_C"/>
</dbReference>